<protein>
    <submittedName>
        <fullName evidence="1">Uncharacterized protein</fullName>
    </submittedName>
</protein>
<gene>
    <name evidence="1" type="ORF">HMPREF0673_00860</name>
</gene>
<dbReference type="AlphaFoldDB" id="G6AW63"/>
<comment type="caution">
    <text evidence="1">The sequence shown here is derived from an EMBL/GenBank/DDBJ whole genome shotgun (WGS) entry which is preliminary data.</text>
</comment>
<proteinExistence type="predicted"/>
<accession>G6AW63</accession>
<evidence type="ECO:0000313" key="2">
    <source>
        <dbReference type="Proteomes" id="UP000004407"/>
    </source>
</evidence>
<evidence type="ECO:0000313" key="1">
    <source>
        <dbReference type="EMBL" id="EHJ41338.1"/>
    </source>
</evidence>
<dbReference type="HOGENOM" id="CLU_2651454_0_0_10"/>
<dbReference type="EMBL" id="AFZZ01000080">
    <property type="protein sequence ID" value="EHJ41338.1"/>
    <property type="molecule type" value="Genomic_DNA"/>
</dbReference>
<sequence length="76" mass="8624">MSDNTKGGALVSARLCRLPEQEVHQCYVSSLIALLVHLRQVHPLNNPYNKSVCEKILHICQFCRNPQIIRTIKAGR</sequence>
<reference evidence="1 2" key="1">
    <citation type="submission" date="2011-08" db="EMBL/GenBank/DDBJ databases">
        <authorList>
            <person name="Weinstock G."/>
            <person name="Sodergren E."/>
            <person name="Clifton S."/>
            <person name="Fulton L."/>
            <person name="Fulton B."/>
            <person name="Courtney L."/>
            <person name="Fronick C."/>
            <person name="Harrison M."/>
            <person name="Strong C."/>
            <person name="Farmer C."/>
            <person name="Delahaunty K."/>
            <person name="Markovic C."/>
            <person name="Hall O."/>
            <person name="Minx P."/>
            <person name="Tomlinson C."/>
            <person name="Mitreva M."/>
            <person name="Hou S."/>
            <person name="Chen J."/>
            <person name="Wollam A."/>
            <person name="Pepin K.H."/>
            <person name="Johnson M."/>
            <person name="Bhonagiri V."/>
            <person name="Zhang X."/>
            <person name="Suruliraj S."/>
            <person name="Warren W."/>
            <person name="Chinwalla A."/>
            <person name="Mardis E.R."/>
            <person name="Wilson R.K."/>
        </authorList>
    </citation>
    <scope>NUCLEOTIDE SEQUENCE [LARGE SCALE GENOMIC DNA]</scope>
    <source>
        <strain evidence="1 2">DSM 18206</strain>
    </source>
</reference>
<organism evidence="1 2">
    <name type="scientific">Leyella stercorea DSM 18206</name>
    <dbReference type="NCBI Taxonomy" id="1002367"/>
    <lineage>
        <taxon>Bacteria</taxon>
        <taxon>Pseudomonadati</taxon>
        <taxon>Bacteroidota</taxon>
        <taxon>Bacteroidia</taxon>
        <taxon>Bacteroidales</taxon>
        <taxon>Prevotellaceae</taxon>
        <taxon>Leyella</taxon>
    </lineage>
</organism>
<name>G6AW63_9BACT</name>
<dbReference type="Proteomes" id="UP000004407">
    <property type="component" value="Unassembled WGS sequence"/>
</dbReference>